<gene>
    <name evidence="1" type="ORF">RRG08_020453</name>
</gene>
<name>A0AAE1B4W3_9GAST</name>
<protein>
    <submittedName>
        <fullName evidence="1">Uncharacterized protein</fullName>
    </submittedName>
</protein>
<comment type="caution">
    <text evidence="1">The sequence shown here is derived from an EMBL/GenBank/DDBJ whole genome shotgun (WGS) entry which is preliminary data.</text>
</comment>
<organism evidence="1 2">
    <name type="scientific">Elysia crispata</name>
    <name type="common">lettuce slug</name>
    <dbReference type="NCBI Taxonomy" id="231223"/>
    <lineage>
        <taxon>Eukaryota</taxon>
        <taxon>Metazoa</taxon>
        <taxon>Spiralia</taxon>
        <taxon>Lophotrochozoa</taxon>
        <taxon>Mollusca</taxon>
        <taxon>Gastropoda</taxon>
        <taxon>Heterobranchia</taxon>
        <taxon>Euthyneura</taxon>
        <taxon>Panpulmonata</taxon>
        <taxon>Sacoglossa</taxon>
        <taxon>Placobranchoidea</taxon>
        <taxon>Plakobranchidae</taxon>
        <taxon>Elysia</taxon>
    </lineage>
</organism>
<evidence type="ECO:0000313" key="1">
    <source>
        <dbReference type="EMBL" id="KAK3799718.1"/>
    </source>
</evidence>
<sequence>MFHIAYPLQSIIKHSPAFRPLKGNLQLRYGGKSQISLQALYHAATLLTLLMAFDLHPCHRARGRVHKVKPNLNTRRIAPGVELNGINTLGDCSFSRPF</sequence>
<keyword evidence="2" id="KW-1185">Reference proteome</keyword>
<dbReference type="Proteomes" id="UP001283361">
    <property type="component" value="Unassembled WGS sequence"/>
</dbReference>
<dbReference type="AlphaFoldDB" id="A0AAE1B4W3"/>
<evidence type="ECO:0000313" key="2">
    <source>
        <dbReference type="Proteomes" id="UP001283361"/>
    </source>
</evidence>
<dbReference type="EMBL" id="JAWDGP010000544">
    <property type="protein sequence ID" value="KAK3799718.1"/>
    <property type="molecule type" value="Genomic_DNA"/>
</dbReference>
<accession>A0AAE1B4W3</accession>
<proteinExistence type="predicted"/>
<reference evidence="1" key="1">
    <citation type="journal article" date="2023" name="G3 (Bethesda)">
        <title>A reference genome for the long-term kleptoplast-retaining sea slug Elysia crispata morphotype clarki.</title>
        <authorList>
            <person name="Eastman K.E."/>
            <person name="Pendleton A.L."/>
            <person name="Shaikh M.A."/>
            <person name="Suttiyut T."/>
            <person name="Ogas R."/>
            <person name="Tomko P."/>
            <person name="Gavelis G."/>
            <person name="Widhalm J.R."/>
            <person name="Wisecaver J.H."/>
        </authorList>
    </citation>
    <scope>NUCLEOTIDE SEQUENCE</scope>
    <source>
        <strain evidence="1">ECLA1</strain>
    </source>
</reference>